<dbReference type="InterPro" id="IPR003593">
    <property type="entry name" value="AAA+_ATPase"/>
</dbReference>
<dbReference type="CDD" id="cd00130">
    <property type="entry name" value="PAS"/>
    <property type="match status" value="1"/>
</dbReference>
<sequence length="558" mass="62397">MVKSGDYSRYFSRGKGCFVEYGYELARDCFGLAAKYSKADDGMLLLVDEEYRVMCAYDLGRASFREEYAGCVFEKAEGTECICLGLDGDKTCLLCGVGVDGDSLQTAAGMIEDSHGVSRRHSESGDMVLRALDNVNDAISYCDRTGKVMYANRACFEILGTNKEELYNGNLEELTTGKPMLLEILKNKKSIIDVEYFLKYKDRKFHFINSGYPVYSDSGEVIGAIDIFRSIERSRKLANSIAGYQAFFTFGDIQGNSRKMHELVEHAKVFARSDETVLILGESGTGKELIAQSMHNYSDRAEGPFIALNCANFPNELIDSELFGYEEGAFTGAQKGGKQGKFELASGGTIFLDEIGEMQLHLQAKLLRVLETMCVTRIGGNNPVKIDVRVIAATNRRLEELAEAGDFRRDLYYRLKVLLLETPPLRERGEDILLLAEYFIGKIAAKTGKNIARITEGAKEMLLNYSWPGNVRELENAMSRALFMCIDDEIDEKTLLKGGIRESRYDEVVSRSSVNISRDMLSETMLSMEGNKKKAAEFLGISRPTLYKLLKKYGIKLV</sequence>
<dbReference type="SUPFAM" id="SSF55785">
    <property type="entry name" value="PYP-like sensor domain (PAS domain)"/>
    <property type="match status" value="1"/>
</dbReference>
<evidence type="ECO:0000313" key="9">
    <source>
        <dbReference type="Proteomes" id="UP000019591"/>
    </source>
</evidence>
<dbReference type="RefSeq" id="WP_025436159.1">
    <property type="nucleotide sequence ID" value="NZ_CP007452.1"/>
</dbReference>
<dbReference type="SUPFAM" id="SSF52540">
    <property type="entry name" value="P-loop containing nucleoside triphosphate hydrolases"/>
    <property type="match status" value="1"/>
</dbReference>
<evidence type="ECO:0000259" key="7">
    <source>
        <dbReference type="PROSITE" id="PS50112"/>
    </source>
</evidence>
<dbReference type="STRING" id="1286171.EAL2_c19250"/>
<dbReference type="Gene3D" id="3.40.50.300">
    <property type="entry name" value="P-loop containing nucleotide triphosphate hydrolases"/>
    <property type="match status" value="1"/>
</dbReference>
<evidence type="ECO:0000256" key="1">
    <source>
        <dbReference type="ARBA" id="ARBA00022741"/>
    </source>
</evidence>
<dbReference type="SUPFAM" id="SSF46689">
    <property type="entry name" value="Homeodomain-like"/>
    <property type="match status" value="1"/>
</dbReference>
<dbReference type="Pfam" id="PF25601">
    <property type="entry name" value="AAA_lid_14"/>
    <property type="match status" value="1"/>
</dbReference>
<dbReference type="PROSITE" id="PS50112">
    <property type="entry name" value="PAS"/>
    <property type="match status" value="1"/>
</dbReference>
<name>W8U8M4_PEPAC</name>
<evidence type="ECO:0000259" key="6">
    <source>
        <dbReference type="PROSITE" id="PS50045"/>
    </source>
</evidence>
<dbReference type="SMART" id="SM00382">
    <property type="entry name" value="AAA"/>
    <property type="match status" value="1"/>
</dbReference>
<reference evidence="8 9" key="1">
    <citation type="journal article" date="2014" name="Genome Announc.">
        <title>Complete Genome Sequence of Amino Acid-Utilizing Eubacterium acidaminophilum al-2 (DSM 3953).</title>
        <authorList>
            <person name="Poehlein A."/>
            <person name="Andreesen J.R."/>
            <person name="Daniel R."/>
        </authorList>
    </citation>
    <scope>NUCLEOTIDE SEQUENCE [LARGE SCALE GENOMIC DNA]</scope>
    <source>
        <strain evidence="8 9">DSM 3953</strain>
    </source>
</reference>
<dbReference type="SMART" id="SM00091">
    <property type="entry name" value="PAS"/>
    <property type="match status" value="1"/>
</dbReference>
<gene>
    <name evidence="8" type="primary">stc</name>
    <name evidence="8" type="ORF">EAL2_c19250</name>
</gene>
<dbReference type="PANTHER" id="PTHR32071:SF57">
    <property type="entry name" value="C4-DICARBOXYLATE TRANSPORT TRANSCRIPTIONAL REGULATORY PROTEIN DCTD"/>
    <property type="match status" value="1"/>
</dbReference>
<dbReference type="InterPro" id="IPR000014">
    <property type="entry name" value="PAS"/>
</dbReference>
<keyword evidence="9" id="KW-1185">Reference proteome</keyword>
<keyword evidence="3" id="KW-0805">Transcription regulation</keyword>
<dbReference type="GO" id="GO:0005524">
    <property type="term" value="F:ATP binding"/>
    <property type="evidence" value="ECO:0007669"/>
    <property type="project" value="UniProtKB-KW"/>
</dbReference>
<dbReference type="HOGENOM" id="CLU_000445_8_1_9"/>
<dbReference type="PROSITE" id="PS00675">
    <property type="entry name" value="SIGMA54_INTERACT_1"/>
    <property type="match status" value="1"/>
</dbReference>
<evidence type="ECO:0000256" key="4">
    <source>
        <dbReference type="ARBA" id="ARBA00023125"/>
    </source>
</evidence>
<dbReference type="OrthoDB" id="9803970at2"/>
<protein>
    <submittedName>
        <fullName evidence="8">Signal-transduction and transcriptional-control protein Stc</fullName>
    </submittedName>
</protein>
<keyword evidence="1" id="KW-0547">Nucleotide-binding</keyword>
<keyword evidence="5" id="KW-0804">Transcription</keyword>
<evidence type="ECO:0000313" key="8">
    <source>
        <dbReference type="EMBL" id="AHM57206.1"/>
    </source>
</evidence>
<dbReference type="eggNOG" id="COG3829">
    <property type="taxonomic scope" value="Bacteria"/>
</dbReference>
<dbReference type="NCBIfam" id="TIGR00229">
    <property type="entry name" value="sensory_box"/>
    <property type="match status" value="1"/>
</dbReference>
<dbReference type="CDD" id="cd00009">
    <property type="entry name" value="AAA"/>
    <property type="match status" value="1"/>
</dbReference>
<dbReference type="KEGG" id="eac:EAL2_c19250"/>
<dbReference type="PROSITE" id="PS00676">
    <property type="entry name" value="SIGMA54_INTERACT_2"/>
    <property type="match status" value="1"/>
</dbReference>
<evidence type="ECO:0000256" key="5">
    <source>
        <dbReference type="ARBA" id="ARBA00023163"/>
    </source>
</evidence>
<proteinExistence type="predicted"/>
<dbReference type="AlphaFoldDB" id="W8U8M4"/>
<dbReference type="PRINTS" id="PR01590">
    <property type="entry name" value="HTHFIS"/>
</dbReference>
<dbReference type="PANTHER" id="PTHR32071">
    <property type="entry name" value="TRANSCRIPTIONAL REGULATORY PROTEIN"/>
    <property type="match status" value="1"/>
</dbReference>
<dbReference type="Gene3D" id="1.10.10.60">
    <property type="entry name" value="Homeodomain-like"/>
    <property type="match status" value="1"/>
</dbReference>
<dbReference type="InterPro" id="IPR002197">
    <property type="entry name" value="HTH_Fis"/>
</dbReference>
<dbReference type="InterPro" id="IPR027417">
    <property type="entry name" value="P-loop_NTPase"/>
</dbReference>
<dbReference type="InterPro" id="IPR058031">
    <property type="entry name" value="AAA_lid_NorR"/>
</dbReference>
<feature type="domain" description="PAS" evidence="7">
    <location>
        <begin position="124"/>
        <end position="168"/>
    </location>
</feature>
<dbReference type="Gene3D" id="1.10.8.60">
    <property type="match status" value="1"/>
</dbReference>
<accession>W8U8M4</accession>
<dbReference type="InterPro" id="IPR035965">
    <property type="entry name" value="PAS-like_dom_sf"/>
</dbReference>
<keyword evidence="4" id="KW-0238">DNA-binding</keyword>
<dbReference type="Pfam" id="PF00158">
    <property type="entry name" value="Sigma54_activat"/>
    <property type="match status" value="1"/>
</dbReference>
<dbReference type="Gene3D" id="3.30.450.20">
    <property type="entry name" value="PAS domain"/>
    <property type="match status" value="1"/>
</dbReference>
<keyword evidence="2" id="KW-0067">ATP-binding</keyword>
<dbReference type="Pfam" id="PF02954">
    <property type="entry name" value="HTH_8"/>
    <property type="match status" value="1"/>
</dbReference>
<feature type="domain" description="Sigma-54 factor interaction" evidence="6">
    <location>
        <begin position="253"/>
        <end position="483"/>
    </location>
</feature>
<dbReference type="InterPro" id="IPR025944">
    <property type="entry name" value="Sigma_54_int_dom_CS"/>
</dbReference>
<dbReference type="InterPro" id="IPR025943">
    <property type="entry name" value="Sigma_54_int_dom_ATP-bd_2"/>
</dbReference>
<dbReference type="FunFam" id="3.40.50.300:FF:000006">
    <property type="entry name" value="DNA-binding transcriptional regulator NtrC"/>
    <property type="match status" value="1"/>
</dbReference>
<dbReference type="PROSITE" id="PS00688">
    <property type="entry name" value="SIGMA54_INTERACT_3"/>
    <property type="match status" value="1"/>
</dbReference>
<dbReference type="InterPro" id="IPR002078">
    <property type="entry name" value="Sigma_54_int"/>
</dbReference>
<dbReference type="InterPro" id="IPR009057">
    <property type="entry name" value="Homeodomain-like_sf"/>
</dbReference>
<dbReference type="Proteomes" id="UP000019591">
    <property type="component" value="Chromosome"/>
</dbReference>
<dbReference type="InterPro" id="IPR013767">
    <property type="entry name" value="PAS_fold"/>
</dbReference>
<evidence type="ECO:0000256" key="2">
    <source>
        <dbReference type="ARBA" id="ARBA00022840"/>
    </source>
</evidence>
<organism evidence="8 9">
    <name type="scientific">Peptoclostridium acidaminophilum DSM 3953</name>
    <dbReference type="NCBI Taxonomy" id="1286171"/>
    <lineage>
        <taxon>Bacteria</taxon>
        <taxon>Bacillati</taxon>
        <taxon>Bacillota</taxon>
        <taxon>Clostridia</taxon>
        <taxon>Peptostreptococcales</taxon>
        <taxon>Peptoclostridiaceae</taxon>
        <taxon>Peptoclostridium</taxon>
    </lineage>
</organism>
<evidence type="ECO:0000256" key="3">
    <source>
        <dbReference type="ARBA" id="ARBA00023015"/>
    </source>
</evidence>
<dbReference type="EMBL" id="CP007452">
    <property type="protein sequence ID" value="AHM57206.1"/>
    <property type="molecule type" value="Genomic_DNA"/>
</dbReference>
<dbReference type="InterPro" id="IPR025662">
    <property type="entry name" value="Sigma_54_int_dom_ATP-bd_1"/>
</dbReference>
<dbReference type="PROSITE" id="PS50045">
    <property type="entry name" value="SIGMA54_INTERACT_4"/>
    <property type="match status" value="1"/>
</dbReference>
<dbReference type="GO" id="GO:0043565">
    <property type="term" value="F:sequence-specific DNA binding"/>
    <property type="evidence" value="ECO:0007669"/>
    <property type="project" value="InterPro"/>
</dbReference>
<dbReference type="PATRIC" id="fig|1286171.3.peg.1874"/>
<dbReference type="Pfam" id="PF00989">
    <property type="entry name" value="PAS"/>
    <property type="match status" value="1"/>
</dbReference>
<dbReference type="GO" id="GO:0006355">
    <property type="term" value="P:regulation of DNA-templated transcription"/>
    <property type="evidence" value="ECO:0007669"/>
    <property type="project" value="InterPro"/>
</dbReference>